<keyword evidence="2" id="KW-1185">Reference proteome</keyword>
<accession>A0AAV4M2J9</accession>
<dbReference type="AlphaFoldDB" id="A0AAV4M2J9"/>
<evidence type="ECO:0000313" key="1">
    <source>
        <dbReference type="EMBL" id="GIX66676.1"/>
    </source>
</evidence>
<feature type="non-terminal residue" evidence="1">
    <location>
        <position position="44"/>
    </location>
</feature>
<evidence type="ECO:0000313" key="2">
    <source>
        <dbReference type="Proteomes" id="UP001054945"/>
    </source>
</evidence>
<reference evidence="1 2" key="1">
    <citation type="submission" date="2021-06" db="EMBL/GenBank/DDBJ databases">
        <title>Caerostris extrusa draft genome.</title>
        <authorList>
            <person name="Kono N."/>
            <person name="Arakawa K."/>
        </authorList>
    </citation>
    <scope>NUCLEOTIDE SEQUENCE [LARGE SCALE GENOMIC DNA]</scope>
</reference>
<name>A0AAV4M2J9_CAEEX</name>
<sequence>MICGTDPTENFKKQCDQIRSIFGTTFRPLYFSTVTLIPWISSAM</sequence>
<protein>
    <submittedName>
        <fullName evidence="1">Uncharacterized protein</fullName>
    </submittedName>
</protein>
<dbReference type="EMBL" id="BPLR01019332">
    <property type="protein sequence ID" value="GIX66676.1"/>
    <property type="molecule type" value="Genomic_DNA"/>
</dbReference>
<organism evidence="1 2">
    <name type="scientific">Caerostris extrusa</name>
    <name type="common">Bark spider</name>
    <name type="synonym">Caerostris bankana</name>
    <dbReference type="NCBI Taxonomy" id="172846"/>
    <lineage>
        <taxon>Eukaryota</taxon>
        <taxon>Metazoa</taxon>
        <taxon>Ecdysozoa</taxon>
        <taxon>Arthropoda</taxon>
        <taxon>Chelicerata</taxon>
        <taxon>Arachnida</taxon>
        <taxon>Araneae</taxon>
        <taxon>Araneomorphae</taxon>
        <taxon>Entelegynae</taxon>
        <taxon>Araneoidea</taxon>
        <taxon>Araneidae</taxon>
        <taxon>Caerostris</taxon>
    </lineage>
</organism>
<proteinExistence type="predicted"/>
<gene>
    <name evidence="1" type="ORF">CEXT_194621</name>
</gene>
<dbReference type="Proteomes" id="UP001054945">
    <property type="component" value="Unassembled WGS sequence"/>
</dbReference>
<comment type="caution">
    <text evidence="1">The sequence shown here is derived from an EMBL/GenBank/DDBJ whole genome shotgun (WGS) entry which is preliminary data.</text>
</comment>